<dbReference type="NCBIfam" id="TIGR00254">
    <property type="entry name" value="GGDEF"/>
    <property type="match status" value="1"/>
</dbReference>
<dbReference type="GO" id="GO:0005886">
    <property type="term" value="C:plasma membrane"/>
    <property type="evidence" value="ECO:0007669"/>
    <property type="project" value="TreeGrafter"/>
</dbReference>
<sequence length="84" mass="8867">MPSSCRRTPVTDAAVIAERIRRRVEGLAIEVDTPNGKAQLTNLTCSVGTGGYPNHGDTLDAVLLAADTATYQAKNSGRNRVVIA</sequence>
<dbReference type="GO" id="GO:0043709">
    <property type="term" value="P:cell adhesion involved in single-species biofilm formation"/>
    <property type="evidence" value="ECO:0007669"/>
    <property type="project" value="TreeGrafter"/>
</dbReference>
<dbReference type="PROSITE" id="PS50887">
    <property type="entry name" value="GGDEF"/>
    <property type="match status" value="1"/>
</dbReference>
<comment type="caution">
    <text evidence="3">The sequence shown here is derived from an EMBL/GenBank/DDBJ whole genome shotgun (WGS) entry which is preliminary data.</text>
</comment>
<name>A0A7Y4L7N4_9ACTN</name>
<dbReference type="EMBL" id="JACHKF010000001">
    <property type="protein sequence ID" value="MBB6567098.1"/>
    <property type="molecule type" value="Genomic_DNA"/>
</dbReference>
<gene>
    <name evidence="2" type="ORF">HNR71_002735</name>
    <name evidence="3" type="ORF">HPO96_31650</name>
</gene>
<dbReference type="GO" id="GO:1902201">
    <property type="term" value="P:negative regulation of bacterial-type flagellum-dependent cell motility"/>
    <property type="evidence" value="ECO:0007669"/>
    <property type="project" value="TreeGrafter"/>
</dbReference>
<dbReference type="PANTHER" id="PTHR45138">
    <property type="entry name" value="REGULATORY COMPONENTS OF SENSORY TRANSDUCTION SYSTEM"/>
    <property type="match status" value="1"/>
</dbReference>
<reference evidence="3 4" key="1">
    <citation type="submission" date="2020-05" db="EMBL/GenBank/DDBJ databases">
        <title>Genome sequence of Kribbella sandramycini ATCC 39419.</title>
        <authorList>
            <person name="Maclea K.S."/>
            <person name="Fair J.L."/>
        </authorList>
    </citation>
    <scope>NUCLEOTIDE SEQUENCE [LARGE SCALE GENOMIC DNA]</scope>
    <source>
        <strain evidence="3 4">ATCC 39419</strain>
    </source>
</reference>
<keyword evidence="4" id="KW-1185">Reference proteome</keyword>
<reference evidence="2 5" key="2">
    <citation type="submission" date="2020-08" db="EMBL/GenBank/DDBJ databases">
        <title>Sequencing the genomes of 1000 actinobacteria strains.</title>
        <authorList>
            <person name="Klenk H.-P."/>
        </authorList>
    </citation>
    <scope>NUCLEOTIDE SEQUENCE [LARGE SCALE GENOMIC DNA]</scope>
    <source>
        <strain evidence="2 5">DSM 15626</strain>
    </source>
</reference>
<dbReference type="AlphaFoldDB" id="A0A7Y4L7N4"/>
<dbReference type="InterPro" id="IPR043128">
    <property type="entry name" value="Rev_trsase/Diguanyl_cyclase"/>
</dbReference>
<feature type="domain" description="GGDEF" evidence="1">
    <location>
        <begin position="1"/>
        <end position="84"/>
    </location>
</feature>
<proteinExistence type="predicted"/>
<evidence type="ECO:0000259" key="1">
    <source>
        <dbReference type="PROSITE" id="PS50887"/>
    </source>
</evidence>
<dbReference type="Gene3D" id="3.30.70.270">
    <property type="match status" value="1"/>
</dbReference>
<dbReference type="Proteomes" id="UP000553957">
    <property type="component" value="Unassembled WGS sequence"/>
</dbReference>
<evidence type="ECO:0000313" key="3">
    <source>
        <dbReference type="EMBL" id="NOL44816.1"/>
    </source>
</evidence>
<dbReference type="RefSeq" id="WP_171678052.1">
    <property type="nucleotide sequence ID" value="NZ_BAAAGT010000008.1"/>
</dbReference>
<evidence type="ECO:0000313" key="2">
    <source>
        <dbReference type="EMBL" id="MBB6567098.1"/>
    </source>
</evidence>
<dbReference type="InterPro" id="IPR029787">
    <property type="entry name" value="Nucleotide_cyclase"/>
</dbReference>
<organism evidence="3 4">
    <name type="scientific">Kribbella sandramycini</name>
    <dbReference type="NCBI Taxonomy" id="60450"/>
    <lineage>
        <taxon>Bacteria</taxon>
        <taxon>Bacillati</taxon>
        <taxon>Actinomycetota</taxon>
        <taxon>Actinomycetes</taxon>
        <taxon>Propionibacteriales</taxon>
        <taxon>Kribbellaceae</taxon>
        <taxon>Kribbella</taxon>
    </lineage>
</organism>
<dbReference type="SUPFAM" id="SSF55073">
    <property type="entry name" value="Nucleotide cyclase"/>
    <property type="match status" value="1"/>
</dbReference>
<protein>
    <submittedName>
        <fullName evidence="2 3">Diguanylate cyclase</fullName>
    </submittedName>
</protein>
<dbReference type="Pfam" id="PF00990">
    <property type="entry name" value="GGDEF"/>
    <property type="match status" value="1"/>
</dbReference>
<dbReference type="InterPro" id="IPR050469">
    <property type="entry name" value="Diguanylate_Cyclase"/>
</dbReference>
<evidence type="ECO:0000313" key="5">
    <source>
        <dbReference type="Proteomes" id="UP000553957"/>
    </source>
</evidence>
<dbReference type="Proteomes" id="UP000534306">
    <property type="component" value="Unassembled WGS sequence"/>
</dbReference>
<dbReference type="GO" id="GO:0052621">
    <property type="term" value="F:diguanylate cyclase activity"/>
    <property type="evidence" value="ECO:0007669"/>
    <property type="project" value="TreeGrafter"/>
</dbReference>
<evidence type="ECO:0000313" key="4">
    <source>
        <dbReference type="Proteomes" id="UP000534306"/>
    </source>
</evidence>
<accession>A0A7Y4L7N4</accession>
<dbReference type="PANTHER" id="PTHR45138:SF9">
    <property type="entry name" value="DIGUANYLATE CYCLASE DGCM-RELATED"/>
    <property type="match status" value="1"/>
</dbReference>
<dbReference type="InterPro" id="IPR000160">
    <property type="entry name" value="GGDEF_dom"/>
</dbReference>
<dbReference type="EMBL" id="JABJRC010000009">
    <property type="protein sequence ID" value="NOL44816.1"/>
    <property type="molecule type" value="Genomic_DNA"/>
</dbReference>